<dbReference type="CTD" id="9942621"/>
<organism evidence="1">
    <name type="scientific">Loa loa</name>
    <name type="common">Eye worm</name>
    <name type="synonym">Filaria loa</name>
    <dbReference type="NCBI Taxonomy" id="7209"/>
    <lineage>
        <taxon>Eukaryota</taxon>
        <taxon>Metazoa</taxon>
        <taxon>Ecdysozoa</taxon>
        <taxon>Nematoda</taxon>
        <taxon>Chromadorea</taxon>
        <taxon>Rhabditida</taxon>
        <taxon>Spirurina</taxon>
        <taxon>Spiruromorpha</taxon>
        <taxon>Filarioidea</taxon>
        <taxon>Onchocercidae</taxon>
        <taxon>Loa</taxon>
    </lineage>
</organism>
<dbReference type="InParanoid" id="A0A1S0U0C5"/>
<accession>A0A1S0U0C5</accession>
<sequence length="103" mass="11668">MGSKCYKLMLDCNRRYSLINGVGSISWPGICGNGNGTTSCKYVRFYPLQQKSTEISITCVNGDKNLCSLSLNNWCLGVLKCKKSHSMMIPYVYTWRQHAKMNK</sequence>
<dbReference type="EMBL" id="JH712071">
    <property type="protein sequence ID" value="EFO23270.1"/>
    <property type="molecule type" value="Genomic_DNA"/>
</dbReference>
<dbReference type="RefSeq" id="XP_003140799.1">
    <property type="nucleotide sequence ID" value="XM_003140751.1"/>
</dbReference>
<protein>
    <submittedName>
        <fullName evidence="1">Uncharacterized protein</fullName>
    </submittedName>
</protein>
<gene>
    <name evidence="1" type="ORF">LOAG_05214</name>
</gene>
<evidence type="ECO:0000313" key="1">
    <source>
        <dbReference type="EMBL" id="EFO23270.1"/>
    </source>
</evidence>
<name>A0A1S0U0C5_LOALO</name>
<dbReference type="GeneID" id="9942621"/>
<proteinExistence type="predicted"/>
<reference evidence="1" key="1">
    <citation type="submission" date="2012-04" db="EMBL/GenBank/DDBJ databases">
        <title>The Genome Sequence of Loa loa.</title>
        <authorList>
            <consortium name="The Broad Institute Genome Sequencing Platform"/>
            <consortium name="Broad Institute Genome Sequencing Center for Infectious Disease"/>
            <person name="Nutman T.B."/>
            <person name="Fink D.L."/>
            <person name="Russ C."/>
            <person name="Young S."/>
            <person name="Zeng Q."/>
            <person name="Gargeya S."/>
            <person name="Alvarado L."/>
            <person name="Berlin A."/>
            <person name="Chapman S.B."/>
            <person name="Chen Z."/>
            <person name="Freedman E."/>
            <person name="Gellesch M."/>
            <person name="Goldberg J."/>
            <person name="Griggs A."/>
            <person name="Gujja S."/>
            <person name="Heilman E.R."/>
            <person name="Heiman D."/>
            <person name="Howarth C."/>
            <person name="Mehta T."/>
            <person name="Neiman D."/>
            <person name="Pearson M."/>
            <person name="Roberts A."/>
            <person name="Saif S."/>
            <person name="Shea T."/>
            <person name="Shenoy N."/>
            <person name="Sisk P."/>
            <person name="Stolte C."/>
            <person name="Sykes S."/>
            <person name="White J."/>
            <person name="Yandava C."/>
            <person name="Haas B."/>
            <person name="Henn M.R."/>
            <person name="Nusbaum C."/>
            <person name="Birren B."/>
        </authorList>
    </citation>
    <scope>NUCLEOTIDE SEQUENCE [LARGE SCALE GENOMIC DNA]</scope>
</reference>
<dbReference type="OrthoDB" id="5856481at2759"/>
<dbReference type="AlphaFoldDB" id="A0A1S0U0C5"/>
<dbReference type="KEGG" id="loa:LOAG_05214"/>